<dbReference type="InterPro" id="IPR020189">
    <property type="entry name" value="IF5A_C"/>
</dbReference>
<reference evidence="6 7" key="1">
    <citation type="journal article" date="2018" name="Sci. Rep.">
        <title>Raphidocelis subcapitata (=Pseudokirchneriella subcapitata) provides an insight into genome evolution and environmental adaptations in the Sphaeropleales.</title>
        <authorList>
            <person name="Suzuki S."/>
            <person name="Yamaguchi H."/>
            <person name="Nakajima N."/>
            <person name="Kawachi M."/>
        </authorList>
    </citation>
    <scope>NUCLEOTIDE SEQUENCE [LARGE SCALE GENOMIC DNA]</scope>
    <source>
        <strain evidence="6 7">NIES-35</strain>
    </source>
</reference>
<feature type="domain" description="Translation initiation factor 5A C-terminal" evidence="5">
    <location>
        <begin position="86"/>
        <end position="159"/>
    </location>
</feature>
<keyword evidence="2 4" id="KW-0648">Protein biosynthesis</keyword>
<protein>
    <recommendedName>
        <fullName evidence="4">Eukaryotic translation initiation factor 5A</fullName>
        <shortName evidence="4">eIF-5A</shortName>
    </recommendedName>
</protein>
<evidence type="ECO:0000313" key="6">
    <source>
        <dbReference type="EMBL" id="GBF88344.1"/>
    </source>
</evidence>
<comment type="function">
    <text evidence="4">Translation factor that promotes translation elongation and termination, particularly upon ribosome stalling at specific amino acid sequence contexts. Binds between the exit (E) and peptidyl (P) site of the ribosome and promotes rescue of stalled ribosome: specifically required for efficient translation of polyproline-containing peptides as well as other motifs that stall the ribosome. Acts as ribosome quality control (RQC) cofactor by joining the RQC complex to facilitate peptidyl transfer during CAT tailing step.</text>
</comment>
<evidence type="ECO:0000256" key="1">
    <source>
        <dbReference type="ARBA" id="ARBA00006016"/>
    </source>
</evidence>
<dbReference type="Pfam" id="PF21485">
    <property type="entry name" value="IF5A-like_N"/>
    <property type="match status" value="1"/>
</dbReference>
<dbReference type="FunCoup" id="A0A2V0NLN5">
    <property type="interactions" value="1674"/>
</dbReference>
<dbReference type="Pfam" id="PF01287">
    <property type="entry name" value="eIF-5a"/>
    <property type="match status" value="1"/>
</dbReference>
<keyword evidence="3 4" id="KW-0385">Hypusine</keyword>
<gene>
    <name evidence="6" type="ORF">Rsub_01056</name>
</gene>
<dbReference type="InterPro" id="IPR012340">
    <property type="entry name" value="NA-bd_OB-fold"/>
</dbReference>
<dbReference type="GO" id="GO:0043022">
    <property type="term" value="F:ribosome binding"/>
    <property type="evidence" value="ECO:0007669"/>
    <property type="project" value="UniProtKB-UniRule"/>
</dbReference>
<dbReference type="PROSITE" id="PS00302">
    <property type="entry name" value="IF5A_HYPUSINE"/>
    <property type="match status" value="1"/>
</dbReference>
<evidence type="ECO:0000256" key="3">
    <source>
        <dbReference type="ARBA" id="ARBA00023071"/>
    </source>
</evidence>
<dbReference type="EMBL" id="BDRX01000004">
    <property type="protein sequence ID" value="GBF88344.1"/>
    <property type="molecule type" value="Genomic_DNA"/>
</dbReference>
<evidence type="ECO:0000259" key="5">
    <source>
        <dbReference type="SMART" id="SM01376"/>
    </source>
</evidence>
<dbReference type="SUPFAM" id="SSF50249">
    <property type="entry name" value="Nucleic acid-binding proteins"/>
    <property type="match status" value="1"/>
</dbReference>
<accession>A0A2V0NLN5</accession>
<comment type="similarity">
    <text evidence="1 4">Belongs to the eIF-5A family.</text>
</comment>
<dbReference type="Gene3D" id="2.30.30.30">
    <property type="match status" value="1"/>
</dbReference>
<dbReference type="PIRSF" id="PIRSF003025">
    <property type="entry name" value="eIF5A"/>
    <property type="match status" value="1"/>
</dbReference>
<dbReference type="SMART" id="SM01376">
    <property type="entry name" value="eIF-5a"/>
    <property type="match status" value="1"/>
</dbReference>
<dbReference type="Gene3D" id="2.40.50.140">
    <property type="entry name" value="Nucleic acid-binding proteins"/>
    <property type="match status" value="1"/>
</dbReference>
<dbReference type="AlphaFoldDB" id="A0A2V0NLN5"/>
<evidence type="ECO:0000313" key="7">
    <source>
        <dbReference type="Proteomes" id="UP000247498"/>
    </source>
</evidence>
<comment type="PTM">
    <text evidence="4">eIF-5A seems to be the only eukaryotic protein to have a hypusine residue which is a post-translational modification of a lysine by the addition of a butylamino group.</text>
</comment>
<dbReference type="InterPro" id="IPR014722">
    <property type="entry name" value="Rib_uL2_dom2"/>
</dbReference>
<dbReference type="GO" id="GO:0045901">
    <property type="term" value="P:positive regulation of translational elongation"/>
    <property type="evidence" value="ECO:0007669"/>
    <property type="project" value="UniProtKB-UniRule"/>
</dbReference>
<dbReference type="OrthoDB" id="9975114at2759"/>
<dbReference type="PANTHER" id="PTHR11673">
    <property type="entry name" value="TRANSLATION INITIATION FACTOR 5A FAMILY MEMBER"/>
    <property type="match status" value="1"/>
</dbReference>
<proteinExistence type="inferred from homology"/>
<dbReference type="InParanoid" id="A0A2V0NLN5"/>
<dbReference type="FunFam" id="2.30.30.30:FF:000012">
    <property type="entry name" value="Eukaryotic translation initiation factor 5A"/>
    <property type="match status" value="1"/>
</dbReference>
<comment type="caution">
    <text evidence="6">The sequence shown here is derived from an EMBL/GenBank/DDBJ whole genome shotgun (WGS) entry which is preliminary data.</text>
</comment>
<dbReference type="SUPFAM" id="SSF50104">
    <property type="entry name" value="Translation proteins SH3-like domain"/>
    <property type="match status" value="1"/>
</dbReference>
<dbReference type="GO" id="GO:0003743">
    <property type="term" value="F:translation initiation factor activity"/>
    <property type="evidence" value="ECO:0007669"/>
    <property type="project" value="UniProtKB-KW"/>
</dbReference>
<keyword evidence="7" id="KW-1185">Reference proteome</keyword>
<dbReference type="NCBIfam" id="TIGR00037">
    <property type="entry name" value="eIF_5A"/>
    <property type="match status" value="1"/>
</dbReference>
<dbReference type="InterPro" id="IPR019769">
    <property type="entry name" value="Trans_elong_IF5A_hypusine_site"/>
</dbReference>
<dbReference type="CDD" id="cd04468">
    <property type="entry name" value="S1_eIF5A"/>
    <property type="match status" value="1"/>
</dbReference>
<evidence type="ECO:0000256" key="4">
    <source>
        <dbReference type="RuleBase" id="RU362005"/>
    </source>
</evidence>
<dbReference type="Proteomes" id="UP000247498">
    <property type="component" value="Unassembled WGS sequence"/>
</dbReference>
<name>A0A2V0NLN5_9CHLO</name>
<dbReference type="InterPro" id="IPR008991">
    <property type="entry name" value="Translation_prot_SH3-like_sf"/>
</dbReference>
<dbReference type="GO" id="GO:0003746">
    <property type="term" value="F:translation elongation factor activity"/>
    <property type="evidence" value="ECO:0007669"/>
    <property type="project" value="UniProtKB-UniRule"/>
</dbReference>
<dbReference type="GO" id="GO:0003723">
    <property type="term" value="F:RNA binding"/>
    <property type="evidence" value="ECO:0007669"/>
    <property type="project" value="InterPro"/>
</dbReference>
<evidence type="ECO:0000256" key="2">
    <source>
        <dbReference type="ARBA" id="ARBA00022917"/>
    </source>
</evidence>
<dbReference type="InterPro" id="IPR048670">
    <property type="entry name" value="IF5A-like_N"/>
</dbReference>
<organism evidence="6 7">
    <name type="scientific">Raphidocelis subcapitata</name>
    <dbReference type="NCBI Taxonomy" id="307507"/>
    <lineage>
        <taxon>Eukaryota</taxon>
        <taxon>Viridiplantae</taxon>
        <taxon>Chlorophyta</taxon>
        <taxon>core chlorophytes</taxon>
        <taxon>Chlorophyceae</taxon>
        <taxon>CS clade</taxon>
        <taxon>Sphaeropleales</taxon>
        <taxon>Selenastraceae</taxon>
        <taxon>Raphidocelis</taxon>
    </lineage>
</organism>
<dbReference type="STRING" id="307507.A0A2V0NLN5"/>
<dbReference type="GO" id="GO:0045905">
    <property type="term" value="P:positive regulation of translational termination"/>
    <property type="evidence" value="ECO:0007669"/>
    <property type="project" value="UniProtKB-UniRule"/>
</dbReference>
<dbReference type="InterPro" id="IPR001884">
    <property type="entry name" value="IF5A-like"/>
</dbReference>
<dbReference type="FunFam" id="2.40.50.140:FF:000034">
    <property type="entry name" value="Eukaryotic translation initiation factor 5A"/>
    <property type="match status" value="1"/>
</dbReference>
<keyword evidence="6" id="KW-0396">Initiation factor</keyword>
<sequence length="163" mass="18034">MASEEHHETFESTDAGASLTYPQQAGTIRKNGYMVAKGRPCKVADVSTSKTGKHGHAKCNFVCIDIFTGKKYEEMTPSSHNMDVPNIARLEYTLLDINEEGFCTLMMENGDTREDLQLPKGTEEADKLAETIREQFGAGQELIVSVLKAMGEEMINTVKIVNQ</sequence>